<feature type="transmembrane region" description="Helical" evidence="1">
    <location>
        <begin position="12"/>
        <end position="31"/>
    </location>
</feature>
<keyword evidence="1" id="KW-0472">Membrane</keyword>
<proteinExistence type="predicted"/>
<dbReference type="EMBL" id="JAQOWY010000301">
    <property type="protein sequence ID" value="KAK1844679.1"/>
    <property type="molecule type" value="Genomic_DNA"/>
</dbReference>
<comment type="caution">
    <text evidence="2">The sequence shown here is derived from an EMBL/GenBank/DDBJ whole genome shotgun (WGS) entry which is preliminary data.</text>
</comment>
<name>A0AAD9EB59_9PEZI</name>
<sequence length="88" mass="9950">MLSEGSVEEWATAVFLAWFYSQIAAAGLFGLRVNCRKEVELVGRWDMRLSLTSGAGRVPRLCRIGLDEILVLSPCSWCSIFHLSWSLW</sequence>
<organism evidence="2 3">
    <name type="scientific">Colletotrichum chrysophilum</name>
    <dbReference type="NCBI Taxonomy" id="1836956"/>
    <lineage>
        <taxon>Eukaryota</taxon>
        <taxon>Fungi</taxon>
        <taxon>Dikarya</taxon>
        <taxon>Ascomycota</taxon>
        <taxon>Pezizomycotina</taxon>
        <taxon>Sordariomycetes</taxon>
        <taxon>Hypocreomycetidae</taxon>
        <taxon>Glomerellales</taxon>
        <taxon>Glomerellaceae</taxon>
        <taxon>Colletotrichum</taxon>
        <taxon>Colletotrichum gloeosporioides species complex</taxon>
    </lineage>
</organism>
<accession>A0AAD9EB59</accession>
<gene>
    <name evidence="2" type="ORF">CCHR01_12664</name>
</gene>
<keyword evidence="1" id="KW-0812">Transmembrane</keyword>
<evidence type="ECO:0000256" key="1">
    <source>
        <dbReference type="SAM" id="Phobius"/>
    </source>
</evidence>
<dbReference type="Proteomes" id="UP001243330">
    <property type="component" value="Unassembled WGS sequence"/>
</dbReference>
<reference evidence="2" key="1">
    <citation type="submission" date="2023-01" db="EMBL/GenBank/DDBJ databases">
        <title>Colletotrichum chrysophilum M932 genome sequence.</title>
        <authorList>
            <person name="Baroncelli R."/>
        </authorList>
    </citation>
    <scope>NUCLEOTIDE SEQUENCE</scope>
    <source>
        <strain evidence="2">M932</strain>
    </source>
</reference>
<evidence type="ECO:0000313" key="3">
    <source>
        <dbReference type="Proteomes" id="UP001243330"/>
    </source>
</evidence>
<keyword evidence="3" id="KW-1185">Reference proteome</keyword>
<keyword evidence="1" id="KW-1133">Transmembrane helix</keyword>
<protein>
    <submittedName>
        <fullName evidence="2">Uncharacterized protein</fullName>
    </submittedName>
</protein>
<dbReference type="AlphaFoldDB" id="A0AAD9EB59"/>
<evidence type="ECO:0000313" key="2">
    <source>
        <dbReference type="EMBL" id="KAK1844679.1"/>
    </source>
</evidence>